<accession>A0A2I0W2I2</accession>
<evidence type="ECO:0000313" key="2">
    <source>
        <dbReference type="Proteomes" id="UP000233837"/>
    </source>
</evidence>
<protein>
    <submittedName>
        <fullName evidence="1">Uncharacterized protein</fullName>
    </submittedName>
</protein>
<sequence>MKPVAEKITDVAVKSNADTTVDNPGTAEKELVARKNTDAAEQNLTDPVKENFELILKDLGTNTEDMSGVVVTEGVVFQNNVDLQMAAGSVIGKPSKYVGVFINNNKFDVLNAIAEEREIVEVGMSPGNSVIKEDKCCDDILNLAIGLNGELNINEGCSSNIKKKGVKQLKGLDQSNWLL</sequence>
<gene>
    <name evidence="1" type="ORF">MA16_Dca011880</name>
</gene>
<reference evidence="1 2" key="2">
    <citation type="journal article" date="2017" name="Nature">
        <title>The Apostasia genome and the evolution of orchids.</title>
        <authorList>
            <person name="Zhang G.Q."/>
            <person name="Liu K.W."/>
            <person name="Li Z."/>
            <person name="Lohaus R."/>
            <person name="Hsiao Y.Y."/>
            <person name="Niu S.C."/>
            <person name="Wang J.Y."/>
            <person name="Lin Y.C."/>
            <person name="Xu Q."/>
            <person name="Chen L.J."/>
            <person name="Yoshida K."/>
            <person name="Fujiwara S."/>
            <person name="Wang Z.W."/>
            <person name="Zhang Y.Q."/>
            <person name="Mitsuda N."/>
            <person name="Wang M."/>
            <person name="Liu G.H."/>
            <person name="Pecoraro L."/>
            <person name="Huang H.X."/>
            <person name="Xiao X.J."/>
            <person name="Lin M."/>
            <person name="Wu X.Y."/>
            <person name="Wu W.L."/>
            <person name="Chen Y.Y."/>
            <person name="Chang S.B."/>
            <person name="Sakamoto S."/>
            <person name="Ohme-Takagi M."/>
            <person name="Yagi M."/>
            <person name="Zeng S.J."/>
            <person name="Shen C.Y."/>
            <person name="Yeh C.M."/>
            <person name="Luo Y.B."/>
            <person name="Tsai W.C."/>
            <person name="Van de Peer Y."/>
            <person name="Liu Z.J."/>
        </authorList>
    </citation>
    <scope>NUCLEOTIDE SEQUENCE [LARGE SCALE GENOMIC DNA]</scope>
    <source>
        <tissue evidence="1">The whole plant</tissue>
    </source>
</reference>
<keyword evidence="2" id="KW-1185">Reference proteome</keyword>
<dbReference type="EMBL" id="KZ502984">
    <property type="protein sequence ID" value="PKU69862.1"/>
    <property type="molecule type" value="Genomic_DNA"/>
</dbReference>
<proteinExistence type="predicted"/>
<organism evidence="1 2">
    <name type="scientific">Dendrobium catenatum</name>
    <dbReference type="NCBI Taxonomy" id="906689"/>
    <lineage>
        <taxon>Eukaryota</taxon>
        <taxon>Viridiplantae</taxon>
        <taxon>Streptophyta</taxon>
        <taxon>Embryophyta</taxon>
        <taxon>Tracheophyta</taxon>
        <taxon>Spermatophyta</taxon>
        <taxon>Magnoliopsida</taxon>
        <taxon>Liliopsida</taxon>
        <taxon>Asparagales</taxon>
        <taxon>Orchidaceae</taxon>
        <taxon>Epidendroideae</taxon>
        <taxon>Malaxideae</taxon>
        <taxon>Dendrobiinae</taxon>
        <taxon>Dendrobium</taxon>
    </lineage>
</organism>
<reference evidence="1 2" key="1">
    <citation type="journal article" date="2016" name="Sci. Rep.">
        <title>The Dendrobium catenatum Lindl. genome sequence provides insights into polysaccharide synthase, floral development and adaptive evolution.</title>
        <authorList>
            <person name="Zhang G.Q."/>
            <person name="Xu Q."/>
            <person name="Bian C."/>
            <person name="Tsai W.C."/>
            <person name="Yeh C.M."/>
            <person name="Liu K.W."/>
            <person name="Yoshida K."/>
            <person name="Zhang L.S."/>
            <person name="Chang S.B."/>
            <person name="Chen F."/>
            <person name="Shi Y."/>
            <person name="Su Y.Y."/>
            <person name="Zhang Y.Q."/>
            <person name="Chen L.J."/>
            <person name="Yin Y."/>
            <person name="Lin M."/>
            <person name="Huang H."/>
            <person name="Deng H."/>
            <person name="Wang Z.W."/>
            <person name="Zhu S.L."/>
            <person name="Zhao X."/>
            <person name="Deng C."/>
            <person name="Niu S.C."/>
            <person name="Huang J."/>
            <person name="Wang M."/>
            <person name="Liu G.H."/>
            <person name="Yang H.J."/>
            <person name="Xiao X.J."/>
            <person name="Hsiao Y.Y."/>
            <person name="Wu W.L."/>
            <person name="Chen Y.Y."/>
            <person name="Mitsuda N."/>
            <person name="Ohme-Takagi M."/>
            <person name="Luo Y.B."/>
            <person name="Van de Peer Y."/>
            <person name="Liu Z.J."/>
        </authorList>
    </citation>
    <scope>NUCLEOTIDE SEQUENCE [LARGE SCALE GENOMIC DNA]</scope>
    <source>
        <tissue evidence="1">The whole plant</tissue>
    </source>
</reference>
<dbReference type="AlphaFoldDB" id="A0A2I0W2I2"/>
<dbReference type="Proteomes" id="UP000233837">
    <property type="component" value="Unassembled WGS sequence"/>
</dbReference>
<name>A0A2I0W2I2_9ASPA</name>
<evidence type="ECO:0000313" key="1">
    <source>
        <dbReference type="EMBL" id="PKU69862.1"/>
    </source>
</evidence>